<evidence type="ECO:0000256" key="11">
    <source>
        <dbReference type="RuleBase" id="RU000304"/>
    </source>
</evidence>
<dbReference type="SMART" id="SM00220">
    <property type="entry name" value="S_TKc"/>
    <property type="match status" value="1"/>
</dbReference>
<dbReference type="EC" id="2.7.11.1" evidence="2"/>
<evidence type="ECO:0000256" key="3">
    <source>
        <dbReference type="ARBA" id="ARBA00022527"/>
    </source>
</evidence>
<dbReference type="PANTHER" id="PTHR24346">
    <property type="entry name" value="MAP/MICROTUBULE AFFINITY-REGULATING KINASE"/>
    <property type="match status" value="1"/>
</dbReference>
<dbReference type="PROSITE" id="PS00107">
    <property type="entry name" value="PROTEIN_KINASE_ATP"/>
    <property type="match status" value="1"/>
</dbReference>
<name>A0A0C5DFD0_CAMSI</name>
<keyword evidence="6" id="KW-0418">Kinase</keyword>
<dbReference type="Gene3D" id="3.30.310.80">
    <property type="entry name" value="Kinase associated domain 1, KA1"/>
    <property type="match status" value="1"/>
</dbReference>
<evidence type="ECO:0000256" key="8">
    <source>
        <dbReference type="ARBA" id="ARBA00047899"/>
    </source>
</evidence>
<comment type="catalytic activity">
    <reaction evidence="8">
        <text>L-threonyl-[protein] + ATP = O-phospho-L-threonyl-[protein] + ADP + H(+)</text>
        <dbReference type="Rhea" id="RHEA:46608"/>
        <dbReference type="Rhea" id="RHEA-COMP:11060"/>
        <dbReference type="Rhea" id="RHEA-COMP:11605"/>
        <dbReference type="ChEBI" id="CHEBI:15378"/>
        <dbReference type="ChEBI" id="CHEBI:30013"/>
        <dbReference type="ChEBI" id="CHEBI:30616"/>
        <dbReference type="ChEBI" id="CHEBI:61977"/>
        <dbReference type="ChEBI" id="CHEBI:456216"/>
        <dbReference type="EC" id="2.7.11.1"/>
    </reaction>
</comment>
<dbReference type="InterPro" id="IPR028375">
    <property type="entry name" value="KA1/Ssp2_C"/>
</dbReference>
<comment type="similarity">
    <text evidence="1">Belongs to the protein kinase superfamily. CAMK Ser/Thr protein kinase family. SNF1 subfamily.</text>
</comment>
<dbReference type="GO" id="GO:0005737">
    <property type="term" value="C:cytoplasm"/>
    <property type="evidence" value="ECO:0007669"/>
    <property type="project" value="TreeGrafter"/>
</dbReference>
<feature type="binding site" evidence="10">
    <location>
        <position position="48"/>
    </location>
    <ligand>
        <name>ATP</name>
        <dbReference type="ChEBI" id="CHEBI:30616"/>
    </ligand>
</feature>
<evidence type="ECO:0000256" key="1">
    <source>
        <dbReference type="ARBA" id="ARBA00006234"/>
    </source>
</evidence>
<dbReference type="InterPro" id="IPR008271">
    <property type="entry name" value="Ser/Thr_kinase_AS"/>
</dbReference>
<organism evidence="15">
    <name type="scientific">Camellia sinensis</name>
    <name type="common">Tea plant</name>
    <name type="synonym">Thea sinensis</name>
    <dbReference type="NCBI Taxonomy" id="4442"/>
    <lineage>
        <taxon>Eukaryota</taxon>
        <taxon>Viridiplantae</taxon>
        <taxon>Streptophyta</taxon>
        <taxon>Embryophyta</taxon>
        <taxon>Tracheophyta</taxon>
        <taxon>Spermatophyta</taxon>
        <taxon>Magnoliopsida</taxon>
        <taxon>eudicotyledons</taxon>
        <taxon>Gunneridae</taxon>
        <taxon>Pentapetalae</taxon>
        <taxon>asterids</taxon>
        <taxon>Ericales</taxon>
        <taxon>Theaceae</taxon>
        <taxon>Camellia</taxon>
    </lineage>
</organism>
<dbReference type="GO" id="GO:0035556">
    <property type="term" value="P:intracellular signal transduction"/>
    <property type="evidence" value="ECO:0007669"/>
    <property type="project" value="TreeGrafter"/>
</dbReference>
<keyword evidence="5 10" id="KW-0547">Nucleotide-binding</keyword>
<evidence type="ECO:0000256" key="7">
    <source>
        <dbReference type="ARBA" id="ARBA00022840"/>
    </source>
</evidence>
<evidence type="ECO:0000259" key="13">
    <source>
        <dbReference type="PROSITE" id="PS50030"/>
    </source>
</evidence>
<dbReference type="InterPro" id="IPR017441">
    <property type="entry name" value="Protein_kinase_ATP_BS"/>
</dbReference>
<dbReference type="EMBL" id="KP053406">
    <property type="protein sequence ID" value="AJO70159.1"/>
    <property type="molecule type" value="mRNA"/>
</dbReference>
<evidence type="ECO:0000256" key="5">
    <source>
        <dbReference type="ARBA" id="ARBA00022741"/>
    </source>
</evidence>
<dbReference type="PANTHER" id="PTHR24346:SF82">
    <property type="entry name" value="KP78A-RELATED"/>
    <property type="match status" value="1"/>
</dbReference>
<dbReference type="Gene3D" id="1.10.510.10">
    <property type="entry name" value="Transferase(Phosphotransferase) domain 1"/>
    <property type="match status" value="1"/>
</dbReference>
<dbReference type="InterPro" id="IPR001772">
    <property type="entry name" value="KA1_dom"/>
</dbReference>
<dbReference type="SUPFAM" id="SSF56112">
    <property type="entry name" value="Protein kinase-like (PK-like)"/>
    <property type="match status" value="1"/>
</dbReference>
<feature type="domain" description="UBA" evidence="13">
    <location>
        <begin position="291"/>
        <end position="331"/>
    </location>
</feature>
<dbReference type="InterPro" id="IPR000719">
    <property type="entry name" value="Prot_kinase_dom"/>
</dbReference>
<keyword evidence="3 11" id="KW-0723">Serine/threonine-protein kinase</keyword>
<evidence type="ECO:0000313" key="15">
    <source>
        <dbReference type="EMBL" id="AJO70159.1"/>
    </source>
</evidence>
<dbReference type="FunFam" id="1.10.510.10:FF:000592">
    <property type="entry name" value="CAMK family protein kinase"/>
    <property type="match status" value="1"/>
</dbReference>
<evidence type="ECO:0000256" key="6">
    <source>
        <dbReference type="ARBA" id="ARBA00022777"/>
    </source>
</evidence>
<dbReference type="AlphaFoldDB" id="A0A0C5DFD0"/>
<comment type="catalytic activity">
    <reaction evidence="9">
        <text>L-seryl-[protein] + ATP = O-phospho-L-seryl-[protein] + ADP + H(+)</text>
        <dbReference type="Rhea" id="RHEA:17989"/>
        <dbReference type="Rhea" id="RHEA-COMP:9863"/>
        <dbReference type="Rhea" id="RHEA-COMP:11604"/>
        <dbReference type="ChEBI" id="CHEBI:15378"/>
        <dbReference type="ChEBI" id="CHEBI:29999"/>
        <dbReference type="ChEBI" id="CHEBI:30616"/>
        <dbReference type="ChEBI" id="CHEBI:83421"/>
        <dbReference type="ChEBI" id="CHEBI:456216"/>
        <dbReference type="EC" id="2.7.11.1"/>
    </reaction>
</comment>
<dbReference type="SUPFAM" id="SSF103243">
    <property type="entry name" value="KA1-like"/>
    <property type="match status" value="1"/>
</dbReference>
<protein>
    <recommendedName>
        <fullName evidence="2">non-specific serine/threonine protein kinase</fullName>
        <ecNumber evidence="2">2.7.11.1</ecNumber>
    </recommendedName>
</protein>
<reference evidence="15" key="1">
    <citation type="submission" date="2014-10" db="EMBL/GenBank/DDBJ databases">
        <title>Molecular cloning and expression analysis of sugar-related genes from tea plant.</title>
        <authorList>
            <person name="Yue C."/>
            <person name="Cao H.L."/>
            <person name="Hao X.Y."/>
            <person name="Wang L."/>
            <person name="Wang X.C."/>
            <person name="Yang Y.J."/>
        </authorList>
    </citation>
    <scope>NUCLEOTIDE SEQUENCE</scope>
</reference>
<dbReference type="CDD" id="cd14079">
    <property type="entry name" value="STKc_AMPK_alpha"/>
    <property type="match status" value="1"/>
</dbReference>
<dbReference type="CDD" id="cd14335">
    <property type="entry name" value="UBA_SnRK1_plant"/>
    <property type="match status" value="1"/>
</dbReference>
<feature type="domain" description="KA1" evidence="14">
    <location>
        <begin position="447"/>
        <end position="494"/>
    </location>
</feature>
<evidence type="ECO:0000259" key="14">
    <source>
        <dbReference type="PROSITE" id="PS50032"/>
    </source>
</evidence>
<feature type="domain" description="Protein kinase" evidence="12">
    <location>
        <begin position="19"/>
        <end position="270"/>
    </location>
</feature>
<evidence type="ECO:0000256" key="10">
    <source>
        <dbReference type="PROSITE-ProRule" id="PRU10141"/>
    </source>
</evidence>
<dbReference type="GO" id="GO:0005524">
    <property type="term" value="F:ATP binding"/>
    <property type="evidence" value="ECO:0007669"/>
    <property type="project" value="UniProtKB-UniRule"/>
</dbReference>
<dbReference type="PROSITE" id="PS00108">
    <property type="entry name" value="PROTEIN_KINASE_ST"/>
    <property type="match status" value="1"/>
</dbReference>
<evidence type="ECO:0000259" key="12">
    <source>
        <dbReference type="PROSITE" id="PS50011"/>
    </source>
</evidence>
<dbReference type="InterPro" id="IPR015940">
    <property type="entry name" value="UBA"/>
</dbReference>
<accession>A0A0C5DFD0</accession>
<dbReference type="PROSITE" id="PS50032">
    <property type="entry name" value="KA1"/>
    <property type="match status" value="1"/>
</dbReference>
<dbReference type="InterPro" id="IPR011009">
    <property type="entry name" value="Kinase-like_dom_sf"/>
</dbReference>
<dbReference type="PROSITE" id="PS50030">
    <property type="entry name" value="UBA"/>
    <property type="match status" value="1"/>
</dbReference>
<keyword evidence="7 10" id="KW-0067">ATP-binding</keyword>
<proteinExistence type="evidence at transcript level"/>
<dbReference type="FunFam" id="3.30.200.20:FF:000003">
    <property type="entry name" value="Non-specific serine/threonine protein kinase"/>
    <property type="match status" value="1"/>
</dbReference>
<evidence type="ECO:0000256" key="4">
    <source>
        <dbReference type="ARBA" id="ARBA00022679"/>
    </source>
</evidence>
<sequence length="494" mass="55801">MDGSDAKASTSSKNLMSNYRLGKTLGAGASGKVKLALHIVTGIKVAIKILARQSIDDSAAEKVRREIKILKLFSHPHVVRLYEVIETRSKIYVVMEYMNSGDLFDYITENGRVQEDEARHFFQQIISGVECCHLHMVVHRDLKPENLLLNSEHNLKIADFGLSNIMRDGHFLKTSCGSPNYAAPEVISDRLYAGPEVDVWSCGVTLYALLCGRLPFDDDNLPGLYAKIKNGVYTLPNQLSHGARDLIARILTIDPINRISIPEIRQHPWFQQDLPQHIAMPSVIAAYDTKKINEGIILEMAKMGFDIHEVIGSLQNGLENKATVTYYLLADSHFRVHHNYLKNELLELLPPVHVHRDETYTRPPAPVQKKWALGFQSQISPRETMTVVLKVLEKLNVRWKEIGHYNMKCLWAPEFSAYPKNTLNGGPTLINDVYGLESSIISTSILGIRLQNALKFEIQLYKASEEMYLLDLQRIHGPPFLFLEICAAFFALVA</sequence>
<evidence type="ECO:0000256" key="2">
    <source>
        <dbReference type="ARBA" id="ARBA00012513"/>
    </source>
</evidence>
<dbReference type="CDD" id="cd12122">
    <property type="entry name" value="AMPKA_C"/>
    <property type="match status" value="1"/>
</dbReference>
<dbReference type="Pfam" id="PF00069">
    <property type="entry name" value="Pkinase"/>
    <property type="match status" value="1"/>
</dbReference>
<dbReference type="GO" id="GO:0106310">
    <property type="term" value="F:protein serine kinase activity"/>
    <property type="evidence" value="ECO:0007669"/>
    <property type="project" value="RHEA"/>
</dbReference>
<keyword evidence="4" id="KW-0808">Transferase</keyword>
<dbReference type="Pfam" id="PF02149">
    <property type="entry name" value="KA1"/>
    <property type="match status" value="1"/>
</dbReference>
<dbReference type="PROSITE" id="PS50011">
    <property type="entry name" value="PROTEIN_KINASE_DOM"/>
    <property type="match status" value="1"/>
</dbReference>
<dbReference type="GO" id="GO:0004674">
    <property type="term" value="F:protein serine/threonine kinase activity"/>
    <property type="evidence" value="ECO:0007669"/>
    <property type="project" value="UniProtKB-KW"/>
</dbReference>
<evidence type="ECO:0000256" key="9">
    <source>
        <dbReference type="ARBA" id="ARBA00048679"/>
    </source>
</evidence>